<dbReference type="Proteomes" id="UP000469890">
    <property type="component" value="Unassembled WGS sequence"/>
</dbReference>
<accession>A0A8H4F4X5</accession>
<dbReference type="EMBL" id="JAAECE010000001">
    <property type="protein sequence ID" value="KAF1806296.1"/>
    <property type="molecule type" value="Genomic_DNA"/>
</dbReference>
<organism evidence="1 2">
    <name type="scientific">Mucor circinelloides f. lusitanicus</name>
    <name type="common">Mucor racemosus var. lusitanicus</name>
    <dbReference type="NCBI Taxonomy" id="29924"/>
    <lineage>
        <taxon>Eukaryota</taxon>
        <taxon>Fungi</taxon>
        <taxon>Fungi incertae sedis</taxon>
        <taxon>Mucoromycota</taxon>
        <taxon>Mucoromycotina</taxon>
        <taxon>Mucoromycetes</taxon>
        <taxon>Mucorales</taxon>
        <taxon>Mucorineae</taxon>
        <taxon>Mucoraceae</taxon>
        <taxon>Mucor</taxon>
    </lineage>
</organism>
<evidence type="ECO:0000313" key="1">
    <source>
        <dbReference type="EMBL" id="KAF1806296.1"/>
    </source>
</evidence>
<comment type="caution">
    <text evidence="1">The sequence shown here is derived from an EMBL/GenBank/DDBJ whole genome shotgun (WGS) entry which is preliminary data.</text>
</comment>
<name>A0A8H4F4X5_MUCCL</name>
<proteinExistence type="predicted"/>
<dbReference type="AlphaFoldDB" id="A0A8H4F4X5"/>
<gene>
    <name evidence="1" type="ORF">FB192DRAFT_1349761</name>
</gene>
<protein>
    <submittedName>
        <fullName evidence="1">Uncharacterized protein</fullName>
    </submittedName>
</protein>
<sequence>MLQGDHLPHLPHLLLIMVVGYGIPRRMGFPICSTTATGAMVFHKEAVGALMLFMLMVSVSSSGRTKAVFGV</sequence>
<evidence type="ECO:0000313" key="2">
    <source>
        <dbReference type="Proteomes" id="UP000469890"/>
    </source>
</evidence>
<reference evidence="1 2" key="1">
    <citation type="submission" date="2019-09" db="EMBL/GenBank/DDBJ databases">
        <authorList>
            <consortium name="DOE Joint Genome Institute"/>
            <person name="Mondo S.J."/>
            <person name="Navarro-Mendoza M.I."/>
            <person name="Perez-Arques C."/>
            <person name="Panchal S."/>
            <person name="Nicolas F.E."/>
            <person name="Ganguly P."/>
            <person name="Pangilinan J."/>
            <person name="Grigoriev I."/>
            <person name="Heitman J."/>
            <person name="Sanya K."/>
            <person name="Garre V."/>
        </authorList>
    </citation>
    <scope>NUCLEOTIDE SEQUENCE [LARGE SCALE GENOMIC DNA]</scope>
    <source>
        <strain evidence="1 2">MU402</strain>
    </source>
</reference>